<sequence length="497" mass="58463">MLVVSKNYFRFPRSTFGLQQWLEVDDDDVELKLLRELVKKRVTSHLKRKKKRRRKKGSSLKFYVIDLETGKPRRGTYLDSLWWLNYVVLKDTHLTKPMKDRFRNRFRIPFHCWEDLVDDMKSNDLFRQWHDGTKSAHGRYSSPLELLSLGGLRYLGRNCTFDDLEEHTFISLSTHYRFFEKFIEYGSTTLYEKYVTSPADKEDFASVGHEYNQAGFHGAIGSMDATHVMINGCRYGARRSHLGHKLNKTARSYNIVVNHRRRILSSTMGHPSTWNDKTIVLHDDFITKIKSGEIGNDKVFYLLRKDKDGNISRVKYIGVWVIVDGGYLNWSVTVPPFQWCDFQSQLRWSQWLESLRKDVECTFGIMKKRFRCLSHGIDALSVEKADKIWRTCCAIHNMLLIEDGYDDLWEEGELPSTESNAFSIMRLFEHNGESEVHCGDEVSTTFNMDEVPISEEVVRIEEMKLDDFRQRLVEHFHILFTRRGIVWPRNSKPPRSV</sequence>
<comment type="caution">
    <text evidence="1">The sequence shown here is derived from an EMBL/GenBank/DDBJ whole genome shotgun (WGS) entry which is preliminary data.</text>
</comment>
<dbReference type="PANTHER" id="PTHR47150:SF6">
    <property type="entry name" value="OS01G0872900 PROTEIN"/>
    <property type="match status" value="1"/>
</dbReference>
<accession>A0AAD3CSC5</accession>
<organism evidence="1 2">
    <name type="scientific">Chaetoceros tenuissimus</name>
    <dbReference type="NCBI Taxonomy" id="426638"/>
    <lineage>
        <taxon>Eukaryota</taxon>
        <taxon>Sar</taxon>
        <taxon>Stramenopiles</taxon>
        <taxon>Ochrophyta</taxon>
        <taxon>Bacillariophyta</taxon>
        <taxon>Coscinodiscophyceae</taxon>
        <taxon>Chaetocerotophycidae</taxon>
        <taxon>Chaetocerotales</taxon>
        <taxon>Chaetocerotaceae</taxon>
        <taxon>Chaetoceros</taxon>
    </lineage>
</organism>
<proteinExistence type="predicted"/>
<gene>
    <name evidence="1" type="ORF">CTEN210_06661</name>
</gene>
<dbReference type="AlphaFoldDB" id="A0AAD3CSC5"/>
<reference evidence="1 2" key="1">
    <citation type="journal article" date="2021" name="Sci. Rep.">
        <title>The genome of the diatom Chaetoceros tenuissimus carries an ancient integrated fragment of an extant virus.</title>
        <authorList>
            <person name="Hongo Y."/>
            <person name="Kimura K."/>
            <person name="Takaki Y."/>
            <person name="Yoshida Y."/>
            <person name="Baba S."/>
            <person name="Kobayashi G."/>
            <person name="Nagasaki K."/>
            <person name="Hano T."/>
            <person name="Tomaru Y."/>
        </authorList>
    </citation>
    <scope>NUCLEOTIDE SEQUENCE [LARGE SCALE GENOMIC DNA]</scope>
    <source>
        <strain evidence="1 2">NIES-3715</strain>
    </source>
</reference>
<evidence type="ECO:0000313" key="1">
    <source>
        <dbReference type="EMBL" id="GFH50185.1"/>
    </source>
</evidence>
<protein>
    <recommendedName>
        <fullName evidence="3">DDE Tnp4 domain-containing protein</fullName>
    </recommendedName>
</protein>
<name>A0AAD3CSC5_9STRA</name>
<dbReference type="InterPro" id="IPR006912">
    <property type="entry name" value="Harbinger_derived_prot"/>
</dbReference>
<dbReference type="Pfam" id="PF04827">
    <property type="entry name" value="Plant_tran"/>
    <property type="match status" value="1"/>
</dbReference>
<dbReference type="EMBL" id="BLLK01000038">
    <property type="protein sequence ID" value="GFH50185.1"/>
    <property type="molecule type" value="Genomic_DNA"/>
</dbReference>
<dbReference type="PANTHER" id="PTHR47150">
    <property type="entry name" value="OS12G0169200 PROTEIN"/>
    <property type="match status" value="1"/>
</dbReference>
<dbReference type="Proteomes" id="UP001054902">
    <property type="component" value="Unassembled WGS sequence"/>
</dbReference>
<evidence type="ECO:0008006" key="3">
    <source>
        <dbReference type="Google" id="ProtNLM"/>
    </source>
</evidence>
<keyword evidence="2" id="KW-1185">Reference proteome</keyword>
<evidence type="ECO:0000313" key="2">
    <source>
        <dbReference type="Proteomes" id="UP001054902"/>
    </source>
</evidence>